<accession>A0ABR3NHK8</accession>
<proteinExistence type="predicted"/>
<keyword evidence="1" id="KW-0732">Signal</keyword>
<feature type="non-terminal residue" evidence="2">
    <location>
        <position position="1"/>
    </location>
</feature>
<reference evidence="2 3" key="1">
    <citation type="submission" date="2023-09" db="EMBL/GenBank/DDBJ databases">
        <authorList>
            <person name="Wang M."/>
        </authorList>
    </citation>
    <scope>NUCLEOTIDE SEQUENCE [LARGE SCALE GENOMIC DNA]</scope>
    <source>
        <strain evidence="2">GT-2023</strain>
        <tissue evidence="2">Liver</tissue>
    </source>
</reference>
<dbReference type="Proteomes" id="UP001558613">
    <property type="component" value="Unassembled WGS sequence"/>
</dbReference>
<feature type="signal peptide" evidence="1">
    <location>
        <begin position="1"/>
        <end position="19"/>
    </location>
</feature>
<dbReference type="EMBL" id="JAYMGO010000004">
    <property type="protein sequence ID" value="KAL1276425.1"/>
    <property type="molecule type" value="Genomic_DNA"/>
</dbReference>
<evidence type="ECO:0000256" key="1">
    <source>
        <dbReference type="SAM" id="SignalP"/>
    </source>
</evidence>
<sequence length="56" mass="6480">WICSSQFFFCSCFLLGTLSQLLQVHRTDRFLCRSTGRNMSQWILQVLNCNNSDACS</sequence>
<protein>
    <submittedName>
        <fullName evidence="2">Uncharacterized protein</fullName>
    </submittedName>
</protein>
<comment type="caution">
    <text evidence="2">The sequence shown here is derived from an EMBL/GenBank/DDBJ whole genome shotgun (WGS) entry which is preliminary data.</text>
</comment>
<evidence type="ECO:0000313" key="3">
    <source>
        <dbReference type="Proteomes" id="UP001558613"/>
    </source>
</evidence>
<organism evidence="2 3">
    <name type="scientific">Cirrhinus molitorella</name>
    <name type="common">mud carp</name>
    <dbReference type="NCBI Taxonomy" id="172907"/>
    <lineage>
        <taxon>Eukaryota</taxon>
        <taxon>Metazoa</taxon>
        <taxon>Chordata</taxon>
        <taxon>Craniata</taxon>
        <taxon>Vertebrata</taxon>
        <taxon>Euteleostomi</taxon>
        <taxon>Actinopterygii</taxon>
        <taxon>Neopterygii</taxon>
        <taxon>Teleostei</taxon>
        <taxon>Ostariophysi</taxon>
        <taxon>Cypriniformes</taxon>
        <taxon>Cyprinidae</taxon>
        <taxon>Labeoninae</taxon>
        <taxon>Labeonini</taxon>
        <taxon>Cirrhinus</taxon>
    </lineage>
</organism>
<keyword evidence="3" id="KW-1185">Reference proteome</keyword>
<gene>
    <name evidence="2" type="ORF">QQF64_036048</name>
</gene>
<name>A0ABR3NHK8_9TELE</name>
<feature type="chain" id="PRO_5046893233" evidence="1">
    <location>
        <begin position="20"/>
        <end position="56"/>
    </location>
</feature>
<evidence type="ECO:0000313" key="2">
    <source>
        <dbReference type="EMBL" id="KAL1276425.1"/>
    </source>
</evidence>